<feature type="domain" description="Choline/carnitine acyltransferase" evidence="2">
    <location>
        <begin position="20"/>
        <end position="260"/>
    </location>
</feature>
<dbReference type="GO" id="GO:0005777">
    <property type="term" value="C:peroxisome"/>
    <property type="evidence" value="ECO:0007669"/>
    <property type="project" value="TreeGrafter"/>
</dbReference>
<gene>
    <name evidence="3" type="ORF">PACLA_8A024044</name>
</gene>
<evidence type="ECO:0000313" key="4">
    <source>
        <dbReference type="Proteomes" id="UP001152795"/>
    </source>
</evidence>
<accession>A0A6S7IJK8</accession>
<organism evidence="3 4">
    <name type="scientific">Paramuricea clavata</name>
    <name type="common">Red gorgonian</name>
    <name type="synonym">Violescent sea-whip</name>
    <dbReference type="NCBI Taxonomy" id="317549"/>
    <lineage>
        <taxon>Eukaryota</taxon>
        <taxon>Metazoa</taxon>
        <taxon>Cnidaria</taxon>
        <taxon>Anthozoa</taxon>
        <taxon>Octocorallia</taxon>
        <taxon>Malacalcyonacea</taxon>
        <taxon>Plexauridae</taxon>
        <taxon>Paramuricea</taxon>
    </lineage>
</organism>
<dbReference type="InterPro" id="IPR023213">
    <property type="entry name" value="CAT-like_dom_sf"/>
</dbReference>
<dbReference type="OrthoDB" id="240216at2759"/>
<dbReference type="EMBL" id="CACRXK020009552">
    <property type="protein sequence ID" value="CAB4017453.1"/>
    <property type="molecule type" value="Genomic_DNA"/>
</dbReference>
<dbReference type="SUPFAM" id="SSF52777">
    <property type="entry name" value="CoA-dependent acyltransferases"/>
    <property type="match status" value="1"/>
</dbReference>
<protein>
    <submittedName>
        <fullName evidence="3">Peroxisomal carnitine O-octanoyltransferase</fullName>
    </submittedName>
</protein>
<dbReference type="Proteomes" id="UP001152795">
    <property type="component" value="Unassembled WGS sequence"/>
</dbReference>
<dbReference type="AlphaFoldDB" id="A0A6S7IJK8"/>
<dbReference type="Gene3D" id="3.30.559.10">
    <property type="entry name" value="Chloramphenicol acetyltransferase-like domain"/>
    <property type="match status" value="1"/>
</dbReference>
<evidence type="ECO:0000313" key="3">
    <source>
        <dbReference type="EMBL" id="CAB4017453.1"/>
    </source>
</evidence>
<dbReference type="InterPro" id="IPR000542">
    <property type="entry name" value="Carn_acyl_trans"/>
</dbReference>
<dbReference type="Pfam" id="PF00755">
    <property type="entry name" value="Carn_acyltransf"/>
    <property type="match status" value="1"/>
</dbReference>
<evidence type="ECO:0000256" key="1">
    <source>
        <dbReference type="ARBA" id="ARBA00005232"/>
    </source>
</evidence>
<dbReference type="PANTHER" id="PTHR22589:SF67">
    <property type="entry name" value="PEROXISOMAL CARNITINE O-OCTANOYLTRANSFERASE"/>
    <property type="match status" value="1"/>
</dbReference>
<proteinExistence type="inferred from homology"/>
<dbReference type="PANTHER" id="PTHR22589">
    <property type="entry name" value="CARNITINE O-ACYLTRANSFERASE"/>
    <property type="match status" value="1"/>
</dbReference>
<reference evidence="3" key="1">
    <citation type="submission" date="2020-04" db="EMBL/GenBank/DDBJ databases">
        <authorList>
            <person name="Alioto T."/>
            <person name="Alioto T."/>
            <person name="Gomez Garrido J."/>
        </authorList>
    </citation>
    <scope>NUCLEOTIDE SEQUENCE</scope>
    <source>
        <strain evidence="3">A484AB</strain>
    </source>
</reference>
<evidence type="ECO:0000259" key="2">
    <source>
        <dbReference type="Pfam" id="PF00755"/>
    </source>
</evidence>
<comment type="caution">
    <text evidence="3">The sequence shown here is derived from an EMBL/GenBank/DDBJ whole genome shotgun (WGS) entry which is preliminary data.</text>
</comment>
<comment type="similarity">
    <text evidence="1">Belongs to the carnitine/choline acetyltransferase family.</text>
</comment>
<dbReference type="InterPro" id="IPR039551">
    <property type="entry name" value="Cho/carn_acyl_trans"/>
</dbReference>
<sequence>MQHLAFDAIIQITTVFKAIGSVKEYWSRRTQSEDMKVSKVSVAKPVELDFRLDDRSHRSIKTATLQFEKMSSNIGIRSFLWKEYGKAFIKQHRLHPDTYVQMAIQLADYKLHKRVAATYETASTRQFYHGRTETVRSHTTEAKQWCKAMEDDQSTAKRKVKLLRIACLKHDELMSEATNGLGIDRHLLGLKILAEKSGLPTPEIFTDPAWTKSGGDGNYILSTSLVGYIPVFGVTWPMVEDGYGTFYSIQDNRLHIWHNSIQFLS</sequence>
<keyword evidence="4" id="KW-1185">Reference proteome</keyword>
<dbReference type="GO" id="GO:0008458">
    <property type="term" value="F:carnitine O-octanoyltransferase activity"/>
    <property type="evidence" value="ECO:0007669"/>
    <property type="project" value="TreeGrafter"/>
</dbReference>
<name>A0A6S7IJK8_PARCT</name>
<feature type="non-terminal residue" evidence="3">
    <location>
        <position position="1"/>
    </location>
</feature>